<feature type="binding site" evidence="3">
    <location>
        <position position="101"/>
    </location>
    <ligand>
        <name>ATP</name>
        <dbReference type="ChEBI" id="CHEBI:30616"/>
    </ligand>
</feature>
<comment type="caution">
    <text evidence="4">The sequence shown here is derived from an EMBL/GenBank/DDBJ whole genome shotgun (WGS) entry which is preliminary data.</text>
</comment>
<dbReference type="EC" id="6.3.4.-" evidence="3"/>
<dbReference type="NCBIfam" id="NF010191">
    <property type="entry name" value="PRK13670.1"/>
    <property type="match status" value="1"/>
</dbReference>
<dbReference type="Gene3D" id="3.40.50.620">
    <property type="entry name" value="HUPs"/>
    <property type="match status" value="1"/>
</dbReference>
<feature type="binding site" evidence="3">
    <location>
        <begin position="175"/>
        <end position="176"/>
    </location>
    <ligand>
        <name>ATP</name>
        <dbReference type="ChEBI" id="CHEBI:30616"/>
    </ligand>
</feature>
<dbReference type="InterPro" id="IPR008513">
    <property type="entry name" value="tRNA(Met)_cyd_acetate_ligase"/>
</dbReference>
<sequence length="391" mass="45289">MKTVGVIAEYNPFHNGHKYHLQQVREQTKADVLVVIMSGNYVQRGEPALFDKWERTRQALYNGADIIIEMPFNVAVQPAHLFAKGAILQLQALGVEEISFGVEHPEYDFAALAKEASIISEAFSNYKQTFASIYYTQLAEKTGIKLESANDILALEYAKAIYEQNALIKIHPIKRIAAGYHDRELPINMNNAEVNIASATAIRQHLHDQRVVRYLPSSMDLTKSYPVKNFAVHWWPLLHYRLQTASLTELQQIYQLNDGLEHLFQETSYQVNEFQAFFDKVKSKRYSNARIQRTLLYTLLNVTTNEMIVDECNLQNRLLGYTSIGRAWLKRNKKIMKKPLISKINKDLRKNKYALQYRVDKIYQQFTECKQEQNIGRKPIDIENSLTIIKK</sequence>
<evidence type="ECO:0000256" key="2">
    <source>
        <dbReference type="ARBA" id="ARBA00022694"/>
    </source>
</evidence>
<feature type="binding site" evidence="3">
    <location>
        <position position="150"/>
    </location>
    <ligand>
        <name>ATP</name>
        <dbReference type="ChEBI" id="CHEBI:30616"/>
    </ligand>
</feature>
<comment type="function">
    <text evidence="3">Catalyzes the formation of N(4)-acetylcytidine (ac(4)C) at the wobble position of elongator tRNA(Met), using acetate and ATP as substrates. First activates an acetate ion to form acetyladenylate (Ac-AMP) and then transfers the acetyl group to tRNA to form ac(4)C34.</text>
</comment>
<reference evidence="4" key="1">
    <citation type="submission" date="2021-04" db="EMBL/GenBank/DDBJ databases">
        <title>Taxonomic assessment of Weissella genus.</title>
        <authorList>
            <person name="Fanelli F."/>
            <person name="Chieffi D."/>
            <person name="Dell'Aquila A."/>
            <person name="Gyu-Sung C."/>
            <person name="Franz C.M.A.P."/>
            <person name="Fusco V."/>
        </authorList>
    </citation>
    <scope>NUCLEOTIDE SEQUENCE</scope>
    <source>
        <strain evidence="4">LMG 25373</strain>
    </source>
</reference>
<gene>
    <name evidence="3" type="primary">tmcAL</name>
    <name evidence="4" type="ORF">KAK10_08820</name>
</gene>
<keyword evidence="5" id="KW-1185">Reference proteome</keyword>
<dbReference type="HAMAP" id="MF_01539">
    <property type="entry name" value="TmcAL"/>
    <property type="match status" value="1"/>
</dbReference>
<protein>
    <recommendedName>
        <fullName evidence="3">tRNA(Met) cytidine acetate ligase</fullName>
        <ecNumber evidence="3">6.3.4.-</ecNumber>
    </recommendedName>
</protein>
<comment type="catalytic activity">
    <reaction evidence="3">
        <text>cytidine(34) in elongator tRNA(Met) + acetate + ATP = N(4)-acetylcytidine(34) in elongator tRNA(Met) + AMP + diphosphate</text>
        <dbReference type="Rhea" id="RHEA:58144"/>
        <dbReference type="Rhea" id="RHEA-COMP:10693"/>
        <dbReference type="Rhea" id="RHEA-COMP:10694"/>
        <dbReference type="ChEBI" id="CHEBI:30089"/>
        <dbReference type="ChEBI" id="CHEBI:30616"/>
        <dbReference type="ChEBI" id="CHEBI:33019"/>
        <dbReference type="ChEBI" id="CHEBI:74900"/>
        <dbReference type="ChEBI" id="CHEBI:82748"/>
        <dbReference type="ChEBI" id="CHEBI:456215"/>
    </reaction>
</comment>
<evidence type="ECO:0000313" key="5">
    <source>
        <dbReference type="Proteomes" id="UP001057481"/>
    </source>
</evidence>
<keyword evidence="1 3" id="KW-0436">Ligase</keyword>
<keyword evidence="3" id="KW-0547">Nucleotide-binding</keyword>
<keyword evidence="3" id="KW-0694">RNA-binding</keyword>
<dbReference type="RefSeq" id="WP_205143909.1">
    <property type="nucleotide sequence ID" value="NZ_JAFBDN010000014.1"/>
</dbReference>
<evidence type="ECO:0000256" key="1">
    <source>
        <dbReference type="ARBA" id="ARBA00022598"/>
    </source>
</evidence>
<keyword evidence="2 3" id="KW-0819">tRNA processing</keyword>
<organism evidence="4 5">
    <name type="scientific">Periweissella beninensis</name>
    <dbReference type="NCBI Taxonomy" id="504936"/>
    <lineage>
        <taxon>Bacteria</taxon>
        <taxon>Bacillati</taxon>
        <taxon>Bacillota</taxon>
        <taxon>Bacilli</taxon>
        <taxon>Lactobacillales</taxon>
        <taxon>Lactobacillaceae</taxon>
        <taxon>Periweissella</taxon>
    </lineage>
</organism>
<dbReference type="InterPro" id="IPR014729">
    <property type="entry name" value="Rossmann-like_a/b/a_fold"/>
</dbReference>
<comment type="similarity">
    <text evidence="3">Belongs to the TmcAL family.</text>
</comment>
<comment type="subcellular location">
    <subcellularLocation>
        <location evidence="3">Cytoplasm</location>
    </subcellularLocation>
</comment>
<feature type="binding site" evidence="3">
    <location>
        <begin position="7"/>
        <end position="20"/>
    </location>
    <ligand>
        <name>ATP</name>
        <dbReference type="ChEBI" id="CHEBI:30616"/>
    </ligand>
</feature>
<dbReference type="Pfam" id="PF05636">
    <property type="entry name" value="HIGH_NTase1"/>
    <property type="match status" value="1"/>
</dbReference>
<evidence type="ECO:0000256" key="3">
    <source>
        <dbReference type="HAMAP-Rule" id="MF_01539"/>
    </source>
</evidence>
<keyword evidence="3" id="KW-0820">tRNA-binding</keyword>
<dbReference type="SUPFAM" id="SSF52374">
    <property type="entry name" value="Nucleotidylyl transferase"/>
    <property type="match status" value="1"/>
</dbReference>
<dbReference type="PANTHER" id="PTHR37825:SF1">
    <property type="entry name" value="TRNA(MET) CYTIDINE ACETATE LIGASE"/>
    <property type="match status" value="1"/>
</dbReference>
<dbReference type="Proteomes" id="UP001057481">
    <property type="component" value="Unassembled WGS sequence"/>
</dbReference>
<proteinExistence type="inferred from homology"/>
<accession>A0ABT0VJI8</accession>
<keyword evidence="3" id="KW-0963">Cytoplasm</keyword>
<keyword evidence="3" id="KW-0067">ATP-binding</keyword>
<evidence type="ECO:0000313" key="4">
    <source>
        <dbReference type="EMBL" id="MCM2438000.1"/>
    </source>
</evidence>
<dbReference type="PANTHER" id="PTHR37825">
    <property type="entry name" value="TRNA(MET) CYTIDINE ACETATE LIGASE"/>
    <property type="match status" value="1"/>
</dbReference>
<dbReference type="EMBL" id="JAGMVS010000074">
    <property type="protein sequence ID" value="MCM2438000.1"/>
    <property type="molecule type" value="Genomic_DNA"/>
</dbReference>
<name>A0ABT0VJI8_9LACO</name>